<feature type="region of interest" description="Disordered" evidence="1">
    <location>
        <begin position="70"/>
        <end position="97"/>
    </location>
</feature>
<evidence type="ECO:0000256" key="1">
    <source>
        <dbReference type="SAM" id="MobiDB-lite"/>
    </source>
</evidence>
<sequence length="97" mass="10642">MSDVTEPSELEQLRVLVQDLSARVERLESRLAELHDPEEISEDVILAISAAVAAALGKRATIKQIHFASKSGSGWADQGRSDIQHSHTIRPQSSNVR</sequence>
<organism evidence="2 3">
    <name type="scientific">Dermatophilus congolensis</name>
    <dbReference type="NCBI Taxonomy" id="1863"/>
    <lineage>
        <taxon>Bacteria</taxon>
        <taxon>Bacillati</taxon>
        <taxon>Actinomycetota</taxon>
        <taxon>Actinomycetes</taxon>
        <taxon>Micrococcales</taxon>
        <taxon>Dermatophilaceae</taxon>
        <taxon>Dermatophilus</taxon>
    </lineage>
</organism>
<dbReference type="KEGG" id="dco:SAMEA4475696_1333"/>
<dbReference type="STRING" id="1121387.GCA_000429885_01978"/>
<evidence type="ECO:0000313" key="2">
    <source>
        <dbReference type="EMBL" id="SNV21753.1"/>
    </source>
</evidence>
<name>A0A239VJ21_9MICO</name>
<proteinExistence type="predicted"/>
<dbReference type="GO" id="GO:0047154">
    <property type="term" value="F:methylmalonyl-CoA carboxytransferase activity"/>
    <property type="evidence" value="ECO:0007669"/>
    <property type="project" value="UniProtKB-EC"/>
</dbReference>
<evidence type="ECO:0000313" key="3">
    <source>
        <dbReference type="Proteomes" id="UP000242637"/>
    </source>
</evidence>
<keyword evidence="3" id="KW-1185">Reference proteome</keyword>
<dbReference type="Proteomes" id="UP000242637">
    <property type="component" value="Chromosome 1"/>
</dbReference>
<reference evidence="2 3" key="1">
    <citation type="submission" date="2017-06" db="EMBL/GenBank/DDBJ databases">
        <authorList>
            <consortium name="Pathogen Informatics"/>
        </authorList>
    </citation>
    <scope>NUCLEOTIDE SEQUENCE [LARGE SCALE GENOMIC DNA]</scope>
    <source>
        <strain evidence="2 3">NCTC13039</strain>
    </source>
</reference>
<dbReference type="GeneID" id="63459557"/>
<dbReference type="OrthoDB" id="5146716at2"/>
<keyword evidence="2" id="KW-0808">Transferase</keyword>
<protein>
    <submittedName>
        <fullName evidence="2">Methylmalonyl-CoA carboxyltransferase 12S subunit</fullName>
        <ecNumber evidence="2">2.1.3.1</ecNumber>
    </submittedName>
</protein>
<gene>
    <name evidence="2" type="ORF">SAMEA4475696_01333</name>
</gene>
<dbReference type="EC" id="2.1.3.1" evidence="2"/>
<accession>A0A239VJ21</accession>
<dbReference type="AlphaFoldDB" id="A0A239VJ21"/>
<dbReference type="EMBL" id="LT906453">
    <property type="protein sequence ID" value="SNV21753.1"/>
    <property type="molecule type" value="Genomic_DNA"/>
</dbReference>
<dbReference type="RefSeq" id="WP_028327909.1">
    <property type="nucleotide sequence ID" value="NZ_JAAFNI010000001.1"/>
</dbReference>